<reference evidence="1 2" key="1">
    <citation type="submission" date="2020-03" db="EMBL/GenBank/DDBJ databases">
        <title>WGS of actinomycetes isolated from Thailand.</title>
        <authorList>
            <person name="Thawai C."/>
        </authorList>
    </citation>
    <scope>NUCLEOTIDE SEQUENCE [LARGE SCALE GENOMIC DNA]</scope>
    <source>
        <strain evidence="1 2">PLAI 1-29</strain>
    </source>
</reference>
<comment type="caution">
    <text evidence="1">The sequence shown here is derived from an EMBL/GenBank/DDBJ whole genome shotgun (WGS) entry which is preliminary data.</text>
</comment>
<protein>
    <recommendedName>
        <fullName evidence="3">HTH luxR-type domain-containing protein</fullName>
    </recommendedName>
</protein>
<name>A0ABX1BYE0_9ACTN</name>
<sequence length="65" mass="6768">MREAIASGLSSRQNAAAGFIGDRTVKNNHIDRICAKLSVTTRSAAILAWLGRGERKHGPAGGGHG</sequence>
<dbReference type="InterPro" id="IPR036388">
    <property type="entry name" value="WH-like_DNA-bd_sf"/>
</dbReference>
<dbReference type="SUPFAM" id="SSF46894">
    <property type="entry name" value="C-terminal effector domain of the bipartite response regulators"/>
    <property type="match status" value="1"/>
</dbReference>
<dbReference type="InterPro" id="IPR016032">
    <property type="entry name" value="Sig_transdc_resp-reg_C-effctor"/>
</dbReference>
<organism evidence="1 2">
    <name type="scientific">Streptomyces zingiberis</name>
    <dbReference type="NCBI Taxonomy" id="2053010"/>
    <lineage>
        <taxon>Bacteria</taxon>
        <taxon>Bacillati</taxon>
        <taxon>Actinomycetota</taxon>
        <taxon>Actinomycetes</taxon>
        <taxon>Kitasatosporales</taxon>
        <taxon>Streptomycetaceae</taxon>
        <taxon>Streptomyces</taxon>
    </lineage>
</organism>
<dbReference type="Gene3D" id="1.10.10.10">
    <property type="entry name" value="Winged helix-like DNA-binding domain superfamily/Winged helix DNA-binding domain"/>
    <property type="match status" value="1"/>
</dbReference>
<dbReference type="Proteomes" id="UP000695264">
    <property type="component" value="Unassembled WGS sequence"/>
</dbReference>
<keyword evidence="2" id="KW-1185">Reference proteome</keyword>
<evidence type="ECO:0008006" key="3">
    <source>
        <dbReference type="Google" id="ProtNLM"/>
    </source>
</evidence>
<evidence type="ECO:0000313" key="2">
    <source>
        <dbReference type="Proteomes" id="UP000695264"/>
    </source>
</evidence>
<gene>
    <name evidence="1" type="ORF">HCK00_08215</name>
</gene>
<proteinExistence type="predicted"/>
<dbReference type="EMBL" id="JAATEN010000005">
    <property type="protein sequence ID" value="NJQ00522.1"/>
    <property type="molecule type" value="Genomic_DNA"/>
</dbReference>
<accession>A0ABX1BYE0</accession>
<evidence type="ECO:0000313" key="1">
    <source>
        <dbReference type="EMBL" id="NJQ00522.1"/>
    </source>
</evidence>